<dbReference type="InterPro" id="IPR005174">
    <property type="entry name" value="KIB1-4_b-propeller"/>
</dbReference>
<dbReference type="OrthoDB" id="642536at2759"/>
<dbReference type="PANTHER" id="PTHR44259">
    <property type="entry name" value="OS07G0183000 PROTEIN-RELATED"/>
    <property type="match status" value="1"/>
</dbReference>
<comment type="caution">
    <text evidence="3">The sequence shown here is derived from an EMBL/GenBank/DDBJ whole genome shotgun (WGS) entry which is preliminary data.</text>
</comment>
<proteinExistence type="predicted"/>
<accession>A0A7J6WK11</accession>
<feature type="domain" description="KIB1-4 beta-propeller" evidence="2">
    <location>
        <begin position="93"/>
        <end position="273"/>
    </location>
</feature>
<dbReference type="Proteomes" id="UP000554482">
    <property type="component" value="Unassembled WGS sequence"/>
</dbReference>
<dbReference type="Gene3D" id="1.20.1280.50">
    <property type="match status" value="1"/>
</dbReference>
<organism evidence="3 4">
    <name type="scientific">Thalictrum thalictroides</name>
    <name type="common">Rue-anemone</name>
    <name type="synonym">Anemone thalictroides</name>
    <dbReference type="NCBI Taxonomy" id="46969"/>
    <lineage>
        <taxon>Eukaryota</taxon>
        <taxon>Viridiplantae</taxon>
        <taxon>Streptophyta</taxon>
        <taxon>Embryophyta</taxon>
        <taxon>Tracheophyta</taxon>
        <taxon>Spermatophyta</taxon>
        <taxon>Magnoliopsida</taxon>
        <taxon>Ranunculales</taxon>
        <taxon>Ranunculaceae</taxon>
        <taxon>Thalictroideae</taxon>
        <taxon>Thalictrum</taxon>
    </lineage>
</organism>
<reference evidence="3 4" key="1">
    <citation type="submission" date="2020-06" db="EMBL/GenBank/DDBJ databases">
        <title>Transcriptomic and genomic resources for Thalictrum thalictroides and T. hernandezii: Facilitating candidate gene discovery in an emerging model plant lineage.</title>
        <authorList>
            <person name="Arias T."/>
            <person name="Riano-Pachon D.M."/>
            <person name="Di Stilio V.S."/>
        </authorList>
    </citation>
    <scope>NUCLEOTIDE SEQUENCE [LARGE SCALE GENOMIC DNA]</scope>
    <source>
        <strain evidence="4">cv. WT478/WT964</strain>
        <tissue evidence="3">Leaves</tissue>
    </source>
</reference>
<sequence length="492" mass="56444">MADWSELPRDLLDLISRKIDILRDYRQFGAVCSSWRSVAIKNPWQCQFQSFPKLVIPGEIKNSETRQCLEAIPDNKGYFSFCKSINEKASQKKLSVPHQYYCCGSNSLGWLVLINNSFEMQLFNPLSEVKFKLPSSKTLPPANEGFTRFCKYYVNKAVISSDPTYSTSSHQTIVLIIYAGAPPRLAFCKLGDESWTPIETPNRNYLDAIYYKDKFYAVYNRGGCDIIDIIDNQAAVEEYALRPPEEQYTWDLYVIESKGELYLAVRILRYDDDSDYGSDSGSGSEGDEDDNLDNEGHNDYEDNKSGNRDHHKSHEDDENDHNDGADNKSDNSDHKSHENDDDSDDDDHKHGADNDSDNDDDHNDGTDNKSDNSDPDRYPIFIDWYRTVRFRVYKLEEGEKDGIKKWTRMKSIGDNAFFVGSNSSFALQASDYFGCCKPNSIYFTDSHKPVPWIKPIRHDIGIFNLENKSVDSIFPVDFKPVRPPPFWFTPNV</sequence>
<feature type="compositionally biased region" description="Basic and acidic residues" evidence="1">
    <location>
        <begin position="294"/>
        <end position="338"/>
    </location>
</feature>
<dbReference type="AlphaFoldDB" id="A0A7J6WK11"/>
<evidence type="ECO:0000256" key="1">
    <source>
        <dbReference type="SAM" id="MobiDB-lite"/>
    </source>
</evidence>
<feature type="region of interest" description="Disordered" evidence="1">
    <location>
        <begin position="273"/>
        <end position="376"/>
    </location>
</feature>
<dbReference type="Pfam" id="PF03478">
    <property type="entry name" value="Beta-prop_KIB1-4"/>
    <property type="match status" value="2"/>
</dbReference>
<evidence type="ECO:0000259" key="2">
    <source>
        <dbReference type="Pfam" id="PF03478"/>
    </source>
</evidence>
<dbReference type="EMBL" id="JABWDY010014863">
    <property type="protein sequence ID" value="KAF5197273.1"/>
    <property type="molecule type" value="Genomic_DNA"/>
</dbReference>
<protein>
    <recommendedName>
        <fullName evidence="2">KIB1-4 beta-propeller domain-containing protein</fullName>
    </recommendedName>
</protein>
<keyword evidence="4" id="KW-1185">Reference proteome</keyword>
<evidence type="ECO:0000313" key="4">
    <source>
        <dbReference type="Proteomes" id="UP000554482"/>
    </source>
</evidence>
<dbReference type="InterPro" id="IPR050942">
    <property type="entry name" value="F-box_BR-signaling"/>
</dbReference>
<evidence type="ECO:0000313" key="3">
    <source>
        <dbReference type="EMBL" id="KAF5197273.1"/>
    </source>
</evidence>
<name>A0A7J6WK11_THATH</name>
<gene>
    <name evidence="3" type="ORF">FRX31_013142</name>
</gene>
<feature type="compositionally biased region" description="Basic and acidic residues" evidence="1">
    <location>
        <begin position="363"/>
        <end position="376"/>
    </location>
</feature>
<feature type="domain" description="KIB1-4 beta-propeller" evidence="2">
    <location>
        <begin position="385"/>
        <end position="464"/>
    </location>
</feature>